<keyword evidence="1" id="KW-0131">Cell cycle</keyword>
<gene>
    <name evidence="1" type="ORF">ATO12_20900</name>
</gene>
<keyword evidence="2" id="KW-1185">Reference proteome</keyword>
<dbReference type="Gene3D" id="3.30.530.20">
    <property type="match status" value="1"/>
</dbReference>
<dbReference type="InterPro" id="IPR023393">
    <property type="entry name" value="START-like_dom_sf"/>
</dbReference>
<dbReference type="Proteomes" id="UP000023541">
    <property type="component" value="Unassembled WGS sequence"/>
</dbReference>
<dbReference type="eggNOG" id="COG4276">
    <property type="taxonomic scope" value="Bacteria"/>
</dbReference>
<dbReference type="STRING" id="1317122.ATO12_20900"/>
<reference evidence="1 2" key="1">
    <citation type="submission" date="2014-04" db="EMBL/GenBank/DDBJ databases">
        <title>Aquimarina sp. 22II-S11-z7 Genome Sequencing.</title>
        <authorList>
            <person name="Lai Q."/>
        </authorList>
    </citation>
    <scope>NUCLEOTIDE SEQUENCE [LARGE SCALE GENOMIC DNA]</scope>
    <source>
        <strain evidence="1 2">22II-S11-z7</strain>
    </source>
</reference>
<dbReference type="EMBL" id="AQRA01000007">
    <property type="protein sequence ID" value="EZH72597.1"/>
    <property type="molecule type" value="Genomic_DNA"/>
</dbReference>
<protein>
    <submittedName>
        <fullName evidence="1">Cell division protein</fullName>
    </submittedName>
</protein>
<dbReference type="SUPFAM" id="SSF55961">
    <property type="entry name" value="Bet v1-like"/>
    <property type="match status" value="1"/>
</dbReference>
<evidence type="ECO:0000313" key="2">
    <source>
        <dbReference type="Proteomes" id="UP000023541"/>
    </source>
</evidence>
<comment type="caution">
    <text evidence="1">The sequence shown here is derived from an EMBL/GenBank/DDBJ whole genome shotgun (WGS) entry which is preliminary data.</text>
</comment>
<organism evidence="1 2">
    <name type="scientific">Aquimarina atlantica</name>
    <dbReference type="NCBI Taxonomy" id="1317122"/>
    <lineage>
        <taxon>Bacteria</taxon>
        <taxon>Pseudomonadati</taxon>
        <taxon>Bacteroidota</taxon>
        <taxon>Flavobacteriia</taxon>
        <taxon>Flavobacteriales</taxon>
        <taxon>Flavobacteriaceae</taxon>
        <taxon>Aquimarina</taxon>
    </lineage>
</organism>
<dbReference type="GO" id="GO:0051301">
    <property type="term" value="P:cell division"/>
    <property type="evidence" value="ECO:0007669"/>
    <property type="project" value="UniProtKB-KW"/>
</dbReference>
<name>A0A023BRJ3_9FLAO</name>
<dbReference type="RefSeq" id="WP_034243779.1">
    <property type="nucleotide sequence ID" value="NZ_AQRA01000007.1"/>
</dbReference>
<accession>A0A023BRJ3</accession>
<dbReference type="OrthoDB" id="9801773at2"/>
<sequence length="161" mass="18544">MTTIRLTTQIKSPVEEVFDLVRSIDFHMISVDNTKEKAIAGKTSGLIQLGETVTWRGQHFGIYLIHKSIITEYESPNNFTDEMVKGCFKSFKHQHIFYTTAFGTEMIDILEYKTPYGILGKLFDNLALKKHLTQFLNARNQSLKLYLESKNVVKSHHDNCL</sequence>
<dbReference type="CDD" id="cd07820">
    <property type="entry name" value="SRPBCC_3"/>
    <property type="match status" value="1"/>
</dbReference>
<dbReference type="AlphaFoldDB" id="A0A023BRJ3"/>
<proteinExistence type="predicted"/>
<evidence type="ECO:0000313" key="1">
    <source>
        <dbReference type="EMBL" id="EZH72597.1"/>
    </source>
</evidence>
<keyword evidence="1" id="KW-0132">Cell division</keyword>